<dbReference type="InterPro" id="IPR016162">
    <property type="entry name" value="Ald_DH_N"/>
</dbReference>
<accession>G4QLZ0</accession>
<dbReference type="EC" id="1.2.1.50" evidence="4"/>
<keyword evidence="6" id="KW-0560">Oxidoreductase</keyword>
<evidence type="ECO:0000313" key="10">
    <source>
        <dbReference type="Proteomes" id="UP000009282"/>
    </source>
</evidence>
<organism evidence="9 10">
    <name type="scientific">Glaciecola nitratireducens (strain JCM 12485 / KCTC 12276 / FR1064)</name>
    <dbReference type="NCBI Taxonomy" id="1085623"/>
    <lineage>
        <taxon>Bacteria</taxon>
        <taxon>Pseudomonadati</taxon>
        <taxon>Pseudomonadota</taxon>
        <taxon>Gammaproteobacteria</taxon>
        <taxon>Alteromonadales</taxon>
        <taxon>Alteromonadaceae</taxon>
        <taxon>Brumicola</taxon>
    </lineage>
</organism>
<evidence type="ECO:0000256" key="2">
    <source>
        <dbReference type="ARBA" id="ARBA00004908"/>
    </source>
</evidence>
<evidence type="ECO:0000256" key="1">
    <source>
        <dbReference type="ARBA" id="ARBA00003277"/>
    </source>
</evidence>
<evidence type="ECO:0000256" key="5">
    <source>
        <dbReference type="ARBA" id="ARBA00022857"/>
    </source>
</evidence>
<proteinExistence type="inferred from homology"/>
<dbReference type="HOGENOM" id="CLU_668632_0_0_6"/>
<name>G4QLZ0_GLANF</name>
<dbReference type="GO" id="GO:0050062">
    <property type="term" value="F:long-chain-fatty-acyl-CoA reductase activity"/>
    <property type="evidence" value="ECO:0007669"/>
    <property type="project" value="UniProtKB-EC"/>
</dbReference>
<comment type="similarity">
    <text evidence="3">Belongs to the LuxC family.</text>
</comment>
<evidence type="ECO:0000256" key="4">
    <source>
        <dbReference type="ARBA" id="ARBA00013020"/>
    </source>
</evidence>
<dbReference type="InterPro" id="IPR016161">
    <property type="entry name" value="Ald_DH/histidinol_DH"/>
</dbReference>
<dbReference type="GO" id="GO:0003995">
    <property type="term" value="F:acyl-CoA dehydrogenase activity"/>
    <property type="evidence" value="ECO:0007669"/>
    <property type="project" value="InterPro"/>
</dbReference>
<reference evidence="9 10" key="1">
    <citation type="journal article" date="2011" name="J. Bacteriol.">
        <title>Complete genome sequence of seawater bacterium Glaciecola nitratireducens FR1064T.</title>
        <authorList>
            <person name="Bian F."/>
            <person name="Qin Q.L."/>
            <person name="Xie B.B."/>
            <person name="Shu Y.L."/>
            <person name="Zhang X.Y."/>
            <person name="Yu Y."/>
            <person name="Chen B."/>
            <person name="Chen X.L."/>
            <person name="Zhou B.C."/>
            <person name="Zhang Y.Z."/>
        </authorList>
    </citation>
    <scope>NUCLEOTIDE SEQUENCE [LARGE SCALE GENOMIC DNA]</scope>
    <source>
        <strain evidence="10">JCM 12485 / KCTC 12276 / FR1064</strain>
    </source>
</reference>
<dbReference type="eggNOG" id="COG1012">
    <property type="taxonomic scope" value="Bacteria"/>
</dbReference>
<sequence length="441" mass="49702">MDNTTFLTYFDKSSITSLANGKHENVAPLLWLEEFAAQTNEELFAPITLSFIQALSSRLLKGTEFRNSSELVALGFWLRRSNLQQKIASSAPIFESFHTVQSAQQYHDDYQPLGCVVHFTPANVDTMFVYSWVASLLMGNKNIVRVASQDSDSKIVLLRLLDELFQQAEFAEIARRNIFISYDKTSAMTAHLCQIADARMMWGGDASVEQIKAYPSKPQCRDFAFADKYSVAMLAASELCSEPLLVAQKLWRDTEAFQQQACSSPRVLFVIDENKTERTLIQAKLKILFAHINELAQQSSEPWDQISRVNEHLVALQNLAIAQECEAENALIQLRSISAVNLPKLTASSIERHAGNGFFYVRHCDSVQQVLMELANCVPEKLQTIAIQGLAADDVAKCASDSLYHQNYRIQPLGQALDFSFTWDGYQLLLELCQMRQMTVN</sequence>
<dbReference type="SUPFAM" id="SSF53720">
    <property type="entry name" value="ALDH-like"/>
    <property type="match status" value="1"/>
</dbReference>
<evidence type="ECO:0000313" key="9">
    <source>
        <dbReference type="EMBL" id="AEP30480.1"/>
    </source>
</evidence>
<comment type="function">
    <text evidence="1">LuxC is the fatty acid reductase enzyme responsible for synthesis of the aldehyde substrate for the luminescent reaction catalyzed by luciferase.</text>
</comment>
<dbReference type="OrthoDB" id="580775at2"/>
<keyword evidence="5" id="KW-0521">NADP</keyword>
<dbReference type="Pfam" id="PF05893">
    <property type="entry name" value="LuxC"/>
    <property type="match status" value="1"/>
</dbReference>
<comment type="pathway">
    <text evidence="2">Lipid metabolism; fatty acid reduction for biolumincescence.</text>
</comment>
<dbReference type="RefSeq" id="WP_014109353.1">
    <property type="nucleotide sequence ID" value="NC_016041.1"/>
</dbReference>
<dbReference type="KEGG" id="gni:GNIT_2383"/>
<dbReference type="InterPro" id="IPR008670">
    <property type="entry name" value="CoA_reduct_LuxC"/>
</dbReference>
<keyword evidence="10" id="KW-1185">Reference proteome</keyword>
<dbReference type="GO" id="GO:0008218">
    <property type="term" value="P:bioluminescence"/>
    <property type="evidence" value="ECO:0007669"/>
    <property type="project" value="UniProtKB-KW"/>
</dbReference>
<dbReference type="Proteomes" id="UP000009282">
    <property type="component" value="Chromosome"/>
</dbReference>
<dbReference type="STRING" id="1085623.GNIT_2383"/>
<dbReference type="EMBL" id="CP003060">
    <property type="protein sequence ID" value="AEP30480.1"/>
    <property type="molecule type" value="Genomic_DNA"/>
</dbReference>
<dbReference type="AlphaFoldDB" id="G4QLZ0"/>
<evidence type="ECO:0000256" key="7">
    <source>
        <dbReference type="ARBA" id="ARBA00023223"/>
    </source>
</evidence>
<comment type="catalytic activity">
    <reaction evidence="8">
        <text>a long-chain fatty aldehyde + NADP(+) + CoA = a long-chain fatty acyl-CoA + NADPH + H(+)</text>
        <dbReference type="Rhea" id="RHEA:15437"/>
        <dbReference type="ChEBI" id="CHEBI:15378"/>
        <dbReference type="ChEBI" id="CHEBI:17176"/>
        <dbReference type="ChEBI" id="CHEBI:57287"/>
        <dbReference type="ChEBI" id="CHEBI:57783"/>
        <dbReference type="ChEBI" id="CHEBI:58349"/>
        <dbReference type="ChEBI" id="CHEBI:83139"/>
        <dbReference type="EC" id="1.2.1.50"/>
    </reaction>
</comment>
<dbReference type="UniPathway" id="UPA00569"/>
<gene>
    <name evidence="9" type="ordered locus">GNIT_2383</name>
</gene>
<dbReference type="Gene3D" id="3.40.605.10">
    <property type="entry name" value="Aldehyde Dehydrogenase, Chain A, domain 1"/>
    <property type="match status" value="1"/>
</dbReference>
<evidence type="ECO:0000256" key="6">
    <source>
        <dbReference type="ARBA" id="ARBA00023002"/>
    </source>
</evidence>
<keyword evidence="7" id="KW-0455">Luminescence</keyword>
<evidence type="ECO:0000256" key="8">
    <source>
        <dbReference type="ARBA" id="ARBA00049412"/>
    </source>
</evidence>
<protein>
    <recommendedName>
        <fullName evidence="4">long-chain-fatty-acyl-CoA reductase</fullName>
        <ecNumber evidence="4">1.2.1.50</ecNumber>
    </recommendedName>
</protein>
<evidence type="ECO:0000256" key="3">
    <source>
        <dbReference type="ARBA" id="ARBA00010915"/>
    </source>
</evidence>